<feature type="transmembrane region" description="Helical" evidence="4">
    <location>
        <begin position="100"/>
        <end position="117"/>
    </location>
</feature>
<dbReference type="Gene3D" id="3.30.70.270">
    <property type="match status" value="1"/>
</dbReference>
<keyword evidence="7" id="KW-1185">Reference proteome</keyword>
<protein>
    <recommendedName>
        <fullName evidence="2">diguanylate cyclase</fullName>
        <ecNumber evidence="2">2.7.7.65</ecNumber>
    </recommendedName>
</protein>
<gene>
    <name evidence="6" type="ORF">BBP83_02840</name>
</gene>
<dbReference type="InterPro" id="IPR000160">
    <property type="entry name" value="GGDEF_dom"/>
</dbReference>
<dbReference type="FunFam" id="3.30.70.270:FF:000001">
    <property type="entry name" value="Diguanylate cyclase domain protein"/>
    <property type="match status" value="1"/>
</dbReference>
<dbReference type="NCBIfam" id="TIGR00254">
    <property type="entry name" value="GGDEF"/>
    <property type="match status" value="1"/>
</dbReference>
<dbReference type="AlphaFoldDB" id="A0A1C3D132"/>
<dbReference type="Pfam" id="PF00990">
    <property type="entry name" value="GGDEF"/>
    <property type="match status" value="1"/>
</dbReference>
<dbReference type="PANTHER" id="PTHR45138:SF9">
    <property type="entry name" value="DIGUANYLATE CYCLASE DGCM-RELATED"/>
    <property type="match status" value="1"/>
</dbReference>
<dbReference type="InterPro" id="IPR043128">
    <property type="entry name" value="Rev_trsase/Diguanyl_cyclase"/>
</dbReference>
<evidence type="ECO:0000256" key="4">
    <source>
        <dbReference type="SAM" id="Phobius"/>
    </source>
</evidence>
<feature type="transmembrane region" description="Helical" evidence="4">
    <location>
        <begin position="150"/>
        <end position="170"/>
    </location>
</feature>
<evidence type="ECO:0000313" key="7">
    <source>
        <dbReference type="Proteomes" id="UP000186553"/>
    </source>
</evidence>
<proteinExistence type="predicted"/>
<dbReference type="InterPro" id="IPR029787">
    <property type="entry name" value="Nucleotide_cyclase"/>
</dbReference>
<feature type="transmembrane region" description="Helical" evidence="4">
    <location>
        <begin position="75"/>
        <end position="93"/>
    </location>
</feature>
<evidence type="ECO:0000256" key="1">
    <source>
        <dbReference type="ARBA" id="ARBA00001946"/>
    </source>
</evidence>
<dbReference type="GO" id="GO:0052621">
    <property type="term" value="F:diguanylate cyclase activity"/>
    <property type="evidence" value="ECO:0007669"/>
    <property type="project" value="UniProtKB-EC"/>
</dbReference>
<keyword evidence="4" id="KW-1133">Transmembrane helix</keyword>
<dbReference type="SUPFAM" id="SSF55073">
    <property type="entry name" value="Nucleotide cyclase"/>
    <property type="match status" value="1"/>
</dbReference>
<dbReference type="EC" id="2.7.7.65" evidence="2"/>
<evidence type="ECO:0000259" key="5">
    <source>
        <dbReference type="PROSITE" id="PS50887"/>
    </source>
</evidence>
<feature type="transmembrane region" description="Helical" evidence="4">
    <location>
        <begin position="123"/>
        <end position="145"/>
    </location>
</feature>
<sequence>MKKKLTIHETILKKNLGKYLIEDEVVMNWNILKKCMLMLILGAMVHLTWIIWKSFILFTPALWPWVNLPLLKSQLMLNSFFLVLLICLIWPCYVWSNKRWVKVILPYLAVGLFVIALCREGYLIGILSPATLISYISLVTVGLVLLPRVIVYSAFIPATLYLIGCSYFSYLGVLDYAPLFQINNESYSNLFWILSILFFMVPILGTCLALFEILLSQWRHRERLIQKLSQIDPLTNLFNRRRINQCLEQLGQKTDESYALILLDLDHFKQINDQYGHHKGDEALIKVSNILNQNLRDHDVVGRFGGEEFILILYHSTLTQAQHIAERCRQAIQNIQLQDDDGQTILVTASFGIAISTTELRPQQLLSRADKALYEAKACGRNIVKTYSAHSSPILLTEI</sequence>
<keyword evidence="4" id="KW-0812">Transmembrane</keyword>
<dbReference type="PANTHER" id="PTHR45138">
    <property type="entry name" value="REGULATORY COMPONENTS OF SENSORY TRANSDUCTION SYSTEM"/>
    <property type="match status" value="1"/>
</dbReference>
<evidence type="ECO:0000256" key="2">
    <source>
        <dbReference type="ARBA" id="ARBA00012528"/>
    </source>
</evidence>
<feature type="transmembrane region" description="Helical" evidence="4">
    <location>
        <begin position="37"/>
        <end position="63"/>
    </location>
</feature>
<name>A0A1C3D132_9GAMM</name>
<dbReference type="InterPro" id="IPR050469">
    <property type="entry name" value="Diguanylate_Cyclase"/>
</dbReference>
<evidence type="ECO:0000256" key="3">
    <source>
        <dbReference type="ARBA" id="ARBA00034247"/>
    </source>
</evidence>
<dbReference type="SMART" id="SM00267">
    <property type="entry name" value="GGDEF"/>
    <property type="match status" value="1"/>
</dbReference>
<dbReference type="EMBL" id="MBDL01000001">
    <property type="protein sequence ID" value="ODA14744.1"/>
    <property type="molecule type" value="Genomic_DNA"/>
</dbReference>
<dbReference type="PROSITE" id="PS50887">
    <property type="entry name" value="GGDEF"/>
    <property type="match status" value="1"/>
</dbReference>
<feature type="transmembrane region" description="Helical" evidence="4">
    <location>
        <begin position="190"/>
        <end position="215"/>
    </location>
</feature>
<comment type="catalytic activity">
    <reaction evidence="3">
        <text>2 GTP = 3',3'-c-di-GMP + 2 diphosphate</text>
        <dbReference type="Rhea" id="RHEA:24898"/>
        <dbReference type="ChEBI" id="CHEBI:33019"/>
        <dbReference type="ChEBI" id="CHEBI:37565"/>
        <dbReference type="ChEBI" id="CHEBI:58805"/>
        <dbReference type="EC" id="2.7.7.65"/>
    </reaction>
</comment>
<feature type="domain" description="GGDEF" evidence="5">
    <location>
        <begin position="256"/>
        <end position="389"/>
    </location>
</feature>
<dbReference type="STRING" id="1891224.BBP83_02840"/>
<dbReference type="CDD" id="cd01949">
    <property type="entry name" value="GGDEF"/>
    <property type="match status" value="1"/>
</dbReference>
<accession>A0A1C3D132</accession>
<comment type="cofactor">
    <cofactor evidence="1">
        <name>Mg(2+)</name>
        <dbReference type="ChEBI" id="CHEBI:18420"/>
    </cofactor>
</comment>
<comment type="caution">
    <text evidence="6">The sequence shown here is derived from an EMBL/GenBank/DDBJ whole genome shotgun (WGS) entry which is preliminary data.</text>
</comment>
<organism evidence="6 7">
    <name type="scientific">Acinetobacter celticus</name>
    <dbReference type="NCBI Taxonomy" id="1891224"/>
    <lineage>
        <taxon>Bacteria</taxon>
        <taxon>Pseudomonadati</taxon>
        <taxon>Pseudomonadota</taxon>
        <taxon>Gammaproteobacteria</taxon>
        <taxon>Moraxellales</taxon>
        <taxon>Moraxellaceae</taxon>
        <taxon>Acinetobacter</taxon>
    </lineage>
</organism>
<dbReference type="RefSeq" id="WP_068885880.1">
    <property type="nucleotide sequence ID" value="NZ_CBCRUU010000005.1"/>
</dbReference>
<dbReference type="Proteomes" id="UP000186553">
    <property type="component" value="Unassembled WGS sequence"/>
</dbReference>
<evidence type="ECO:0000313" key="6">
    <source>
        <dbReference type="EMBL" id="ODA14744.1"/>
    </source>
</evidence>
<reference evidence="6 7" key="1">
    <citation type="submission" date="2016-07" db="EMBL/GenBank/DDBJ databases">
        <title>Acinetobacter sp. ANC 4603.</title>
        <authorList>
            <person name="Radolfova-Krizova L."/>
            <person name="Nemec A."/>
        </authorList>
    </citation>
    <scope>NUCLEOTIDE SEQUENCE [LARGE SCALE GENOMIC DNA]</scope>
    <source>
        <strain evidence="6 7">ANC 4603</strain>
    </source>
</reference>
<keyword evidence="4" id="KW-0472">Membrane</keyword>